<name>A0ABV2ARM4_9EUKA</name>
<evidence type="ECO:0000313" key="1">
    <source>
        <dbReference type="EMBL" id="MES1922330.1"/>
    </source>
</evidence>
<organism evidence="1 2">
    <name type="scientific">Bonamia ostreae</name>
    <dbReference type="NCBI Taxonomy" id="126728"/>
    <lineage>
        <taxon>Eukaryota</taxon>
        <taxon>Sar</taxon>
        <taxon>Rhizaria</taxon>
        <taxon>Endomyxa</taxon>
        <taxon>Ascetosporea</taxon>
        <taxon>Haplosporida</taxon>
        <taxon>Bonamia</taxon>
    </lineage>
</organism>
<sequence>MFMLDGKCFEFAIYPVHLFYVSVGDLKAAVLELAGVLGGTPGERRGSLLDPFQIVLFERGTGWSRGFISERSLWLYIKSTLLGAGDSETLGDALAAVEEPVFLLRCEAMGRAQLERSASFVWQRVMYAQTKHLYLRRESPLPPREALGRLSALQLLADFGVACYGRREVERALSKIVPEAALREIGCAALAESVVAEVALVLGELEAVEGKFWKRREVIRLFNKAFAGAFFAE</sequence>
<dbReference type="Proteomes" id="UP001439008">
    <property type="component" value="Unassembled WGS sequence"/>
</dbReference>
<keyword evidence="2" id="KW-1185">Reference proteome</keyword>
<comment type="caution">
    <text evidence="1">The sequence shown here is derived from an EMBL/GenBank/DDBJ whole genome shotgun (WGS) entry which is preliminary data.</text>
</comment>
<evidence type="ECO:0000313" key="2">
    <source>
        <dbReference type="Proteomes" id="UP001439008"/>
    </source>
</evidence>
<accession>A0ABV2ARM4</accession>
<reference evidence="1 2" key="1">
    <citation type="journal article" date="2024" name="BMC Biol.">
        <title>Comparative genomics of Ascetosporea gives new insight into the evolutionary basis for animal parasitism in Rhizaria.</title>
        <authorList>
            <person name="Hiltunen Thoren M."/>
            <person name="Onut-Brannstrom I."/>
            <person name="Alfjorden A."/>
            <person name="Peckova H."/>
            <person name="Swords F."/>
            <person name="Hooper C."/>
            <person name="Holzer A.S."/>
            <person name="Bass D."/>
            <person name="Burki F."/>
        </authorList>
    </citation>
    <scope>NUCLEOTIDE SEQUENCE [LARGE SCALE GENOMIC DNA]</scope>
    <source>
        <strain evidence="1">20-A016</strain>
    </source>
</reference>
<gene>
    <name evidence="1" type="ORF">MHBO_003838</name>
</gene>
<protein>
    <submittedName>
        <fullName evidence="1">Uncharacterized protein</fullName>
    </submittedName>
</protein>
<dbReference type="EMBL" id="JBDODL010002598">
    <property type="protein sequence ID" value="MES1922330.1"/>
    <property type="molecule type" value="Genomic_DNA"/>
</dbReference>
<proteinExistence type="predicted"/>